<keyword evidence="1" id="KW-0732">Signal</keyword>
<dbReference type="AlphaFoldDB" id="A0AA88IKJ9"/>
<feature type="chain" id="PRO_5041712675" evidence="1">
    <location>
        <begin position="20"/>
        <end position="184"/>
    </location>
</feature>
<feature type="signal peptide" evidence="1">
    <location>
        <begin position="1"/>
        <end position="19"/>
    </location>
</feature>
<organism evidence="2 3">
    <name type="scientific">Tachysurus vachellii</name>
    <name type="common">Darkbarbel catfish</name>
    <name type="synonym">Pelteobagrus vachellii</name>
    <dbReference type="NCBI Taxonomy" id="175792"/>
    <lineage>
        <taxon>Eukaryota</taxon>
        <taxon>Metazoa</taxon>
        <taxon>Chordata</taxon>
        <taxon>Craniata</taxon>
        <taxon>Vertebrata</taxon>
        <taxon>Euteleostomi</taxon>
        <taxon>Actinopterygii</taxon>
        <taxon>Neopterygii</taxon>
        <taxon>Teleostei</taxon>
        <taxon>Ostariophysi</taxon>
        <taxon>Siluriformes</taxon>
        <taxon>Bagridae</taxon>
        <taxon>Tachysurus</taxon>
    </lineage>
</organism>
<sequence>MHLLGTSVLVFLLLPLVFSCKSTKSKDEIYRDYTNIIQKQLNHINLSIQRQMESCPEKRLPNLSSIERISSLSCKRFPKHINGTLQSELLNLTRNIHASLGCPCSTNQTEQALRWPDSQSVQKKFCRLKHGSTAFGDFDPLKLRISTIIFPGYGYPPGDSLRCRSGTVPTYSENYQFLAWLVCI</sequence>
<dbReference type="EMBL" id="JAVHJS010000026">
    <property type="protein sequence ID" value="KAK2814809.1"/>
    <property type="molecule type" value="Genomic_DNA"/>
</dbReference>
<dbReference type="Proteomes" id="UP001187315">
    <property type="component" value="Unassembled WGS sequence"/>
</dbReference>
<protein>
    <submittedName>
        <fullName evidence="2">Uncharacterized protein</fullName>
    </submittedName>
</protein>
<comment type="caution">
    <text evidence="2">The sequence shown here is derived from an EMBL/GenBank/DDBJ whole genome shotgun (WGS) entry which is preliminary data.</text>
</comment>
<reference evidence="2" key="1">
    <citation type="submission" date="2023-08" db="EMBL/GenBank/DDBJ databases">
        <title>Pelteobagrus vachellii genome.</title>
        <authorList>
            <person name="Liu H."/>
        </authorList>
    </citation>
    <scope>NUCLEOTIDE SEQUENCE</scope>
    <source>
        <strain evidence="2">PRFRI_2022a</strain>
        <tissue evidence="2">Muscle</tissue>
    </source>
</reference>
<keyword evidence="3" id="KW-1185">Reference proteome</keyword>
<evidence type="ECO:0000313" key="2">
    <source>
        <dbReference type="EMBL" id="KAK2814809.1"/>
    </source>
</evidence>
<name>A0AA88IKJ9_TACVA</name>
<proteinExistence type="predicted"/>
<gene>
    <name evidence="2" type="ORF">Q7C36_023075</name>
</gene>
<evidence type="ECO:0000313" key="3">
    <source>
        <dbReference type="Proteomes" id="UP001187315"/>
    </source>
</evidence>
<evidence type="ECO:0000256" key="1">
    <source>
        <dbReference type="SAM" id="SignalP"/>
    </source>
</evidence>
<accession>A0AA88IKJ9</accession>